<dbReference type="AlphaFoldDB" id="A0A0B0MD64"/>
<name>A0A0B0MD64_GOSAR</name>
<comment type="caution">
    <text evidence="1">The sequence shown here is derived from an EMBL/GenBank/DDBJ whole genome shotgun (WGS) entry which is preliminary data.</text>
</comment>
<proteinExistence type="predicted"/>
<dbReference type="EMBL" id="JRRC01113350">
    <property type="protein sequence ID" value="KHG00123.1"/>
    <property type="molecule type" value="Genomic_DNA"/>
</dbReference>
<evidence type="ECO:0000313" key="1">
    <source>
        <dbReference type="EMBL" id="KHG00123.1"/>
    </source>
</evidence>
<organism evidence="1 2">
    <name type="scientific">Gossypium arboreum</name>
    <name type="common">Tree cotton</name>
    <name type="synonym">Gossypium nanking</name>
    <dbReference type="NCBI Taxonomy" id="29729"/>
    <lineage>
        <taxon>Eukaryota</taxon>
        <taxon>Viridiplantae</taxon>
        <taxon>Streptophyta</taxon>
        <taxon>Embryophyta</taxon>
        <taxon>Tracheophyta</taxon>
        <taxon>Spermatophyta</taxon>
        <taxon>Magnoliopsida</taxon>
        <taxon>eudicotyledons</taxon>
        <taxon>Gunneridae</taxon>
        <taxon>Pentapetalae</taxon>
        <taxon>rosids</taxon>
        <taxon>malvids</taxon>
        <taxon>Malvales</taxon>
        <taxon>Malvaceae</taxon>
        <taxon>Malvoideae</taxon>
        <taxon>Gossypium</taxon>
    </lineage>
</organism>
<keyword evidence="2" id="KW-1185">Reference proteome</keyword>
<accession>A0A0B0MD64</accession>
<gene>
    <name evidence="1" type="ORF">F383_17780</name>
</gene>
<protein>
    <submittedName>
        <fullName evidence="1">Uncharacterized protein</fullName>
    </submittedName>
</protein>
<sequence>MIEIPLRGKITILPLTDEMTIITLVVG</sequence>
<reference evidence="2" key="1">
    <citation type="submission" date="2014-09" db="EMBL/GenBank/DDBJ databases">
        <authorList>
            <person name="Mudge J."/>
            <person name="Ramaraj T."/>
            <person name="Lindquist I.E."/>
            <person name="Bharti A.K."/>
            <person name="Sundararajan A."/>
            <person name="Cameron C.T."/>
            <person name="Woodward J.E."/>
            <person name="May G.D."/>
            <person name="Brubaker C."/>
            <person name="Broadhvest J."/>
            <person name="Wilkins T.A."/>
        </authorList>
    </citation>
    <scope>NUCLEOTIDE SEQUENCE</scope>
    <source>
        <strain evidence="2">cv. AKA8401</strain>
    </source>
</reference>
<evidence type="ECO:0000313" key="2">
    <source>
        <dbReference type="Proteomes" id="UP000032142"/>
    </source>
</evidence>
<dbReference type="Proteomes" id="UP000032142">
    <property type="component" value="Unassembled WGS sequence"/>
</dbReference>